<name>A0A921I4U1_9FIRM</name>
<dbReference type="OrthoDB" id="2055343at2"/>
<dbReference type="Proteomes" id="UP000769156">
    <property type="component" value="Unassembled WGS sequence"/>
</dbReference>
<gene>
    <name evidence="1" type="ORF">K8V82_10880</name>
</gene>
<proteinExistence type="predicted"/>
<reference evidence="1" key="2">
    <citation type="submission" date="2021-09" db="EMBL/GenBank/DDBJ databases">
        <authorList>
            <person name="Gilroy R."/>
        </authorList>
    </citation>
    <scope>NUCLEOTIDE SEQUENCE</scope>
    <source>
        <strain evidence="1">ChiSjej5B23-16112</strain>
    </source>
</reference>
<protein>
    <submittedName>
        <fullName evidence="1">Uncharacterized protein</fullName>
    </submittedName>
</protein>
<evidence type="ECO:0000313" key="2">
    <source>
        <dbReference type="Proteomes" id="UP000769156"/>
    </source>
</evidence>
<evidence type="ECO:0000313" key="1">
    <source>
        <dbReference type="EMBL" id="HJF95272.1"/>
    </source>
</evidence>
<dbReference type="EMBL" id="DYVY01000182">
    <property type="protein sequence ID" value="HJF95272.1"/>
    <property type="molecule type" value="Genomic_DNA"/>
</dbReference>
<dbReference type="RefSeq" id="WP_076779292.1">
    <property type="nucleotide sequence ID" value="NZ_CALKQL010000042.1"/>
</dbReference>
<dbReference type="AlphaFoldDB" id="A0A921I4U1"/>
<reference evidence="1" key="1">
    <citation type="journal article" date="2021" name="PeerJ">
        <title>Extensive microbial diversity within the chicken gut microbiome revealed by metagenomics and culture.</title>
        <authorList>
            <person name="Gilroy R."/>
            <person name="Ravi A."/>
            <person name="Getino M."/>
            <person name="Pursley I."/>
            <person name="Horton D.L."/>
            <person name="Alikhan N.F."/>
            <person name="Baker D."/>
            <person name="Gharbi K."/>
            <person name="Hall N."/>
            <person name="Watson M."/>
            <person name="Adriaenssens E.M."/>
            <person name="Foster-Nyarko E."/>
            <person name="Jarju S."/>
            <person name="Secka A."/>
            <person name="Antonio M."/>
            <person name="Oren A."/>
            <person name="Chaudhuri R.R."/>
            <person name="La Ragione R."/>
            <person name="Hildebrand F."/>
            <person name="Pallen M.J."/>
        </authorList>
    </citation>
    <scope>NUCLEOTIDE SEQUENCE</scope>
    <source>
        <strain evidence="1">ChiSjej5B23-16112</strain>
    </source>
</reference>
<organism evidence="1 2">
    <name type="scientific">Lachnoclostridium phocaeense</name>
    <dbReference type="NCBI Taxonomy" id="1871021"/>
    <lineage>
        <taxon>Bacteria</taxon>
        <taxon>Bacillati</taxon>
        <taxon>Bacillota</taxon>
        <taxon>Clostridia</taxon>
        <taxon>Lachnospirales</taxon>
        <taxon>Lachnospiraceae</taxon>
    </lineage>
</organism>
<accession>A0A921I4U1</accession>
<sequence length="64" mass="7356">MLNISARFVDQDEAAALKENGFQSFSHDFGDIFIYRTPLKYSETVQLGLSRFFKRITVDGIYST</sequence>
<comment type="caution">
    <text evidence="1">The sequence shown here is derived from an EMBL/GenBank/DDBJ whole genome shotgun (WGS) entry which is preliminary data.</text>
</comment>